<dbReference type="SUPFAM" id="SSF51735">
    <property type="entry name" value="NAD(P)-binding Rossmann-fold domains"/>
    <property type="match status" value="1"/>
</dbReference>
<dbReference type="NCBIfam" id="TIGR03971">
    <property type="entry name" value="SDR_subfam_1"/>
    <property type="match status" value="1"/>
</dbReference>
<keyword evidence="2" id="KW-0560">Oxidoreductase</keyword>
<comment type="caution">
    <text evidence="4">The sequence shown here is derived from an EMBL/GenBank/DDBJ whole genome shotgun (WGS) entry which is preliminary data.</text>
</comment>
<evidence type="ECO:0000256" key="3">
    <source>
        <dbReference type="ARBA" id="ARBA00023027"/>
    </source>
</evidence>
<comment type="similarity">
    <text evidence="1">Belongs to the short-chain dehydrogenases/reductases (SDR) family.</text>
</comment>
<evidence type="ECO:0000313" key="5">
    <source>
        <dbReference type="Proteomes" id="UP001206639"/>
    </source>
</evidence>
<dbReference type="EMBL" id="JAODWD010000003">
    <property type="protein sequence ID" value="MCT7659359.1"/>
    <property type="molecule type" value="Genomic_DNA"/>
</dbReference>
<name>A0ABT2MAR6_9MYCO</name>
<protein>
    <submittedName>
        <fullName evidence="4">Mycofactocin-coupled SDR family oxidoreductase</fullName>
    </submittedName>
</protein>
<keyword evidence="3" id="KW-0520">NAD</keyword>
<evidence type="ECO:0000256" key="1">
    <source>
        <dbReference type="ARBA" id="ARBA00006484"/>
    </source>
</evidence>
<dbReference type="PRINTS" id="PR00080">
    <property type="entry name" value="SDRFAMILY"/>
</dbReference>
<reference evidence="5" key="1">
    <citation type="submission" date="2023-07" db="EMBL/GenBank/DDBJ databases">
        <authorList>
            <person name="Deng Y."/>
            <person name="Zhang Y.-Q."/>
        </authorList>
    </citation>
    <scope>NUCLEOTIDE SEQUENCE [LARGE SCALE GENOMIC DNA]</scope>
    <source>
        <strain evidence="5">CPCC 205710</strain>
    </source>
</reference>
<gene>
    <name evidence="4" type="ORF">N4S67_13095</name>
</gene>
<dbReference type="PRINTS" id="PR00081">
    <property type="entry name" value="GDHRDH"/>
</dbReference>
<evidence type="ECO:0000313" key="4">
    <source>
        <dbReference type="EMBL" id="MCT7659359.1"/>
    </source>
</evidence>
<dbReference type="CDD" id="cd05233">
    <property type="entry name" value="SDR_c"/>
    <property type="match status" value="1"/>
</dbReference>
<dbReference type="Proteomes" id="UP001206639">
    <property type="component" value="Unassembled WGS sequence"/>
</dbReference>
<accession>A0ABT2MAR6</accession>
<organism evidence="4 5">
    <name type="scientific">Mycobacterium deserti</name>
    <dbReference type="NCBI Taxonomy" id="2978347"/>
    <lineage>
        <taxon>Bacteria</taxon>
        <taxon>Bacillati</taxon>
        <taxon>Actinomycetota</taxon>
        <taxon>Actinomycetes</taxon>
        <taxon>Mycobacteriales</taxon>
        <taxon>Mycobacteriaceae</taxon>
        <taxon>Mycobacterium</taxon>
    </lineage>
</organism>
<dbReference type="InterPro" id="IPR023985">
    <property type="entry name" value="SDR_subfam_1"/>
</dbReference>
<dbReference type="PANTHER" id="PTHR24321:SF8">
    <property type="entry name" value="ESTRADIOL 17-BETA-DEHYDROGENASE 8-RELATED"/>
    <property type="match status" value="1"/>
</dbReference>
<dbReference type="InterPro" id="IPR002347">
    <property type="entry name" value="SDR_fam"/>
</dbReference>
<dbReference type="Pfam" id="PF13561">
    <property type="entry name" value="adh_short_C2"/>
    <property type="match status" value="1"/>
</dbReference>
<dbReference type="PANTHER" id="PTHR24321">
    <property type="entry name" value="DEHYDROGENASES, SHORT CHAIN"/>
    <property type="match status" value="1"/>
</dbReference>
<dbReference type="NCBIfam" id="NF009467">
    <property type="entry name" value="PRK12826.1-3"/>
    <property type="match status" value="1"/>
</dbReference>
<keyword evidence="5" id="KW-1185">Reference proteome</keyword>
<proteinExistence type="inferred from homology"/>
<dbReference type="Gene3D" id="3.40.50.720">
    <property type="entry name" value="NAD(P)-binding Rossmann-like Domain"/>
    <property type="match status" value="1"/>
</dbReference>
<sequence length="278" mass="29577">MMSGQLEGKIAFITGAARGQGRSHAVRFAEEGADIIAFDLCDQIDSAPYPLASPEDLDETVNLVEKTGRRIVAEQGDVRDFERLKSAVANGVAEFGRIDFVLANAGILPMGDEKRNDVAQYVDAIDVLLNGVYYTIEAALPAIVEHGEGGAVVITSSTAGLNGLCPGYDNLAHGFAGYQAAKHGVVGLMRYYAKALGPKSIRVNTVHPTGVSTPMLLNEYAERYFGNHPETLSAFENVLPVQLIDVADVSEAMLYLCGPSGRYVTGITLPVDAGLSVK</sequence>
<dbReference type="InterPro" id="IPR036291">
    <property type="entry name" value="NAD(P)-bd_dom_sf"/>
</dbReference>
<evidence type="ECO:0000256" key="2">
    <source>
        <dbReference type="ARBA" id="ARBA00023002"/>
    </source>
</evidence>